<dbReference type="OrthoDB" id="282973at2759"/>
<gene>
    <name evidence="5" type="ORF">C6P45_002252</name>
</gene>
<dbReference type="AlphaFoldDB" id="A0A9P7BCS2"/>
<feature type="signal peptide" evidence="3">
    <location>
        <begin position="1"/>
        <end position="20"/>
    </location>
</feature>
<comment type="caution">
    <text evidence="5">The sequence shown here is derived from an EMBL/GenBank/DDBJ whole genome shotgun (WGS) entry which is preliminary data.</text>
</comment>
<sequence length="653" mass="73931">MVLLSSIISTLLVSSQLTNCFPQDAEVQESLQNILSEELEHSDDSIISSVALQLNQTLHDKDKCNGCVERLLIGKTLASTRPDLVSPAFMKWCLESKRLSKSNCMMNYDLSTIENSNHGGNFADMLIEIDPLSYSGQLYCYFKDSGSCSKPATPNVTISHMWPPKKPEHMVAPEPGMNGTFNVLHVSDLHIEMDYTVGSETNCTDTICCTPRSTSKLELNGTSPYNGYWNSFFNSSYNDDFSFNQGSLVNVFDNSSVWAPATSFGNYRCDPPEILINSTLNSVVNYADKQNITFDFSLFTGDMVDHDLSQRISLETTIKAEEYVLRDLKSRLRSTPVFPVLGNHDTFPYAELAPEKYSYSNKFTWNADLLSDIWEDYQWITPDEAQYSRKHYTGYAVETRLGLKVISLNSNTWYYKNSYCYLNASTPDNFGQFEFLINELIASEAKNQRVWITAHIPPATDGLPVPANIFAEIVERFSPYTIAGIFFGHTHLDQFEILYAGSGNDTKSIKDVINHAFIGPSITPWTGINPSWRYYEVDKTTFSVMNIHNFYTPLNETFVNHGQEPVWQHGYAARDAYNVSWPSTSPLNGTFWHMVAEQVRDSVAVRQLYENYAKRQSPYVANCHNSNDCNGDYCFLSTFTVDEYDKCMAALSK</sequence>
<evidence type="ECO:0000313" key="6">
    <source>
        <dbReference type="Proteomes" id="UP000750334"/>
    </source>
</evidence>
<organism evidence="5 6">
    <name type="scientific">Maudiozyma exigua</name>
    <name type="common">Yeast</name>
    <name type="synonym">Kazachstania exigua</name>
    <dbReference type="NCBI Taxonomy" id="34358"/>
    <lineage>
        <taxon>Eukaryota</taxon>
        <taxon>Fungi</taxon>
        <taxon>Dikarya</taxon>
        <taxon>Ascomycota</taxon>
        <taxon>Saccharomycotina</taxon>
        <taxon>Saccharomycetes</taxon>
        <taxon>Saccharomycetales</taxon>
        <taxon>Saccharomycetaceae</taxon>
        <taxon>Maudiozyma</taxon>
    </lineage>
</organism>
<keyword evidence="3" id="KW-0732">Signal</keyword>
<evidence type="ECO:0000256" key="2">
    <source>
        <dbReference type="ARBA" id="ARBA00023180"/>
    </source>
</evidence>
<evidence type="ECO:0000256" key="1">
    <source>
        <dbReference type="ARBA" id="ARBA00022801"/>
    </source>
</evidence>
<dbReference type="InterPro" id="IPR029052">
    <property type="entry name" value="Metallo-depent_PP-like"/>
</dbReference>
<reference evidence="5 6" key="1">
    <citation type="submission" date="2020-11" db="EMBL/GenBank/DDBJ databases">
        <title>Kefir isolates.</title>
        <authorList>
            <person name="Marcisauskas S."/>
            <person name="Kim Y."/>
            <person name="Blasche S."/>
        </authorList>
    </citation>
    <scope>NUCLEOTIDE SEQUENCE [LARGE SCALE GENOMIC DNA]</scope>
    <source>
        <strain evidence="5 6">OG2</strain>
    </source>
</reference>
<feature type="domain" description="Calcineurin-like phosphoesterase" evidence="4">
    <location>
        <begin position="184"/>
        <end position="491"/>
    </location>
</feature>
<dbReference type="EMBL" id="PUHR01000022">
    <property type="protein sequence ID" value="KAG0670510.1"/>
    <property type="molecule type" value="Genomic_DNA"/>
</dbReference>
<evidence type="ECO:0000259" key="4">
    <source>
        <dbReference type="Pfam" id="PF00149"/>
    </source>
</evidence>
<name>A0A9P7BCS2_MAUEX</name>
<dbReference type="PANTHER" id="PTHR10340">
    <property type="entry name" value="SPHINGOMYELIN PHOSPHODIESTERASE"/>
    <property type="match status" value="1"/>
</dbReference>
<keyword evidence="6" id="KW-1185">Reference proteome</keyword>
<proteinExistence type="predicted"/>
<accession>A0A9P7BCS2</accession>
<dbReference type="Proteomes" id="UP000750334">
    <property type="component" value="Unassembled WGS sequence"/>
</dbReference>
<keyword evidence="1" id="KW-0378">Hydrolase</keyword>
<dbReference type="SUPFAM" id="SSF56300">
    <property type="entry name" value="Metallo-dependent phosphatases"/>
    <property type="match status" value="1"/>
</dbReference>
<dbReference type="GO" id="GO:0008081">
    <property type="term" value="F:phosphoric diester hydrolase activity"/>
    <property type="evidence" value="ECO:0007669"/>
    <property type="project" value="TreeGrafter"/>
</dbReference>
<dbReference type="CDD" id="cd00842">
    <property type="entry name" value="MPP_ASMase"/>
    <property type="match status" value="1"/>
</dbReference>
<evidence type="ECO:0000313" key="5">
    <source>
        <dbReference type="EMBL" id="KAG0670510.1"/>
    </source>
</evidence>
<dbReference type="InterPro" id="IPR004843">
    <property type="entry name" value="Calcineurin-like_PHP"/>
</dbReference>
<feature type="chain" id="PRO_5040344696" description="Calcineurin-like phosphoesterase domain-containing protein" evidence="3">
    <location>
        <begin position="21"/>
        <end position="653"/>
    </location>
</feature>
<dbReference type="PANTHER" id="PTHR10340:SF27">
    <property type="entry name" value="ACL091CP"/>
    <property type="match status" value="1"/>
</dbReference>
<evidence type="ECO:0000256" key="3">
    <source>
        <dbReference type="SAM" id="SignalP"/>
    </source>
</evidence>
<dbReference type="InterPro" id="IPR041805">
    <property type="entry name" value="ASMase/PPN1_MPP"/>
</dbReference>
<keyword evidence="2" id="KW-0325">Glycoprotein</keyword>
<dbReference type="Gene3D" id="3.60.21.10">
    <property type="match status" value="1"/>
</dbReference>
<protein>
    <recommendedName>
        <fullName evidence="4">Calcineurin-like phosphoesterase domain-containing protein</fullName>
    </recommendedName>
</protein>
<dbReference type="Pfam" id="PF00149">
    <property type="entry name" value="Metallophos"/>
    <property type="match status" value="1"/>
</dbReference>